<evidence type="ECO:0000256" key="3">
    <source>
        <dbReference type="ARBA" id="ARBA00023289"/>
    </source>
</evidence>
<keyword evidence="3" id="KW-0449">Lipoprotein</keyword>
<dbReference type="SUPFAM" id="SSF55008">
    <property type="entry name" value="HMA, heavy metal-associated domain"/>
    <property type="match status" value="1"/>
</dbReference>
<evidence type="ECO:0000313" key="8">
    <source>
        <dbReference type="Proteomes" id="UP000663760"/>
    </source>
</evidence>
<accession>A0A7I8KT56</accession>
<feature type="domain" description="HMA" evidence="6">
    <location>
        <begin position="8"/>
        <end position="70"/>
    </location>
</feature>
<dbReference type="PANTHER" id="PTHR45868:SF14">
    <property type="entry name" value="OS08G0205500 PROTEIN"/>
    <property type="match status" value="1"/>
</dbReference>
<keyword evidence="1" id="KW-0488">Methylation</keyword>
<dbReference type="Gene3D" id="3.30.70.100">
    <property type="match status" value="1"/>
</dbReference>
<feature type="region of interest" description="Disordered" evidence="5">
    <location>
        <begin position="70"/>
        <end position="127"/>
    </location>
</feature>
<dbReference type="CDD" id="cd00371">
    <property type="entry name" value="HMA"/>
    <property type="match status" value="1"/>
</dbReference>
<evidence type="ECO:0000256" key="4">
    <source>
        <dbReference type="ARBA" id="ARBA00024045"/>
    </source>
</evidence>
<evidence type="ECO:0000256" key="2">
    <source>
        <dbReference type="ARBA" id="ARBA00022723"/>
    </source>
</evidence>
<dbReference type="InterPro" id="IPR036163">
    <property type="entry name" value="HMA_dom_sf"/>
</dbReference>
<evidence type="ECO:0000256" key="5">
    <source>
        <dbReference type="SAM" id="MobiDB-lite"/>
    </source>
</evidence>
<dbReference type="PANTHER" id="PTHR45868">
    <property type="entry name" value="HEAVY METAL-ASSOCIATED ISOPRENYLATED PLANT PROTEIN 33-RELATED"/>
    <property type="match status" value="1"/>
</dbReference>
<protein>
    <recommendedName>
        <fullName evidence="6">HMA domain-containing protein</fullName>
    </recommendedName>
</protein>
<dbReference type="OrthoDB" id="689350at2759"/>
<feature type="compositionally biased region" description="Basic and acidic residues" evidence="5">
    <location>
        <begin position="70"/>
        <end position="92"/>
    </location>
</feature>
<dbReference type="Proteomes" id="UP000663760">
    <property type="component" value="Chromosome 8"/>
</dbReference>
<evidence type="ECO:0000259" key="6">
    <source>
        <dbReference type="PROSITE" id="PS50846"/>
    </source>
</evidence>
<dbReference type="AlphaFoldDB" id="A0A7I8KT56"/>
<keyword evidence="3" id="KW-0636">Prenylation</keyword>
<dbReference type="Pfam" id="PF00403">
    <property type="entry name" value="HMA"/>
    <property type="match status" value="1"/>
</dbReference>
<proteinExistence type="inferred from homology"/>
<dbReference type="InterPro" id="IPR006121">
    <property type="entry name" value="HMA_dom"/>
</dbReference>
<gene>
    <name evidence="7" type="ORF">SI8410_08011340</name>
</gene>
<keyword evidence="2" id="KW-0479">Metal-binding</keyword>
<sequence length="236" mass="25602">MAKEEDVNKIELKVTGNCCEGCKKKVMKALSIKGVLKADIHPTLSKVTILGNVEQQILIKRLAKYGKRAEPWPAEPKRKVEEKKPEHKEKQVVDVPVADGNQNAKNVKRKDNSQSDNHGSGDGGDKAEKMVYTEPEFLKNVVNPTYTAVPLLSTATNLPPVSYIVNSGGTPSARVYYAVEAYPSAAYYAGCAGGAVPPPHCCTRDPYRHCPPAPPVGLSQFGEYFNDENTAGCGVM</sequence>
<dbReference type="PROSITE" id="PS50846">
    <property type="entry name" value="HMA_2"/>
    <property type="match status" value="1"/>
</dbReference>
<dbReference type="EMBL" id="LR746271">
    <property type="protein sequence ID" value="CAA7400662.1"/>
    <property type="molecule type" value="Genomic_DNA"/>
</dbReference>
<comment type="similarity">
    <text evidence="4">Belongs to the HIPP family.</text>
</comment>
<name>A0A7I8KT56_SPIIN</name>
<dbReference type="GO" id="GO:0046872">
    <property type="term" value="F:metal ion binding"/>
    <property type="evidence" value="ECO:0007669"/>
    <property type="project" value="UniProtKB-KW"/>
</dbReference>
<keyword evidence="8" id="KW-1185">Reference proteome</keyword>
<organism evidence="7 8">
    <name type="scientific">Spirodela intermedia</name>
    <name type="common">Intermediate duckweed</name>
    <dbReference type="NCBI Taxonomy" id="51605"/>
    <lineage>
        <taxon>Eukaryota</taxon>
        <taxon>Viridiplantae</taxon>
        <taxon>Streptophyta</taxon>
        <taxon>Embryophyta</taxon>
        <taxon>Tracheophyta</taxon>
        <taxon>Spermatophyta</taxon>
        <taxon>Magnoliopsida</taxon>
        <taxon>Liliopsida</taxon>
        <taxon>Araceae</taxon>
        <taxon>Lemnoideae</taxon>
        <taxon>Spirodela</taxon>
    </lineage>
</organism>
<evidence type="ECO:0000256" key="1">
    <source>
        <dbReference type="ARBA" id="ARBA00022481"/>
    </source>
</evidence>
<evidence type="ECO:0000313" key="7">
    <source>
        <dbReference type="EMBL" id="CAA7400662.1"/>
    </source>
</evidence>
<reference evidence="7" key="1">
    <citation type="submission" date="2020-02" db="EMBL/GenBank/DDBJ databases">
        <authorList>
            <person name="Scholz U."/>
            <person name="Mascher M."/>
            <person name="Fiebig A."/>
        </authorList>
    </citation>
    <scope>NUCLEOTIDE SEQUENCE</scope>
</reference>